<dbReference type="AlphaFoldDB" id="A0A4R2B3G1"/>
<accession>A0A4R2B3G1</accession>
<feature type="transmembrane region" description="Helical" evidence="1">
    <location>
        <begin position="172"/>
        <end position="192"/>
    </location>
</feature>
<comment type="caution">
    <text evidence="3">The sequence shown here is derived from an EMBL/GenBank/DDBJ whole genome shotgun (WGS) entry which is preliminary data.</text>
</comment>
<dbReference type="Pfam" id="PF02517">
    <property type="entry name" value="Rce1-like"/>
    <property type="match status" value="1"/>
</dbReference>
<reference evidence="3 4" key="1">
    <citation type="journal article" date="2015" name="Stand. Genomic Sci.">
        <title>Genomic Encyclopedia of Bacterial and Archaeal Type Strains, Phase III: the genomes of soil and plant-associated and newly described type strains.</title>
        <authorList>
            <person name="Whitman W.B."/>
            <person name="Woyke T."/>
            <person name="Klenk H.P."/>
            <person name="Zhou Y."/>
            <person name="Lilburn T.G."/>
            <person name="Beck B.J."/>
            <person name="De Vos P."/>
            <person name="Vandamme P."/>
            <person name="Eisen J.A."/>
            <person name="Garrity G."/>
            <person name="Hugenholtz P."/>
            <person name="Kyrpides N.C."/>
        </authorList>
    </citation>
    <scope>NUCLEOTIDE SEQUENCE [LARGE SCALE GENOMIC DNA]</scope>
    <source>
        <strain evidence="3 4">CV53</strain>
    </source>
</reference>
<keyword evidence="1" id="KW-1133">Transmembrane helix</keyword>
<feature type="domain" description="CAAX prenyl protease 2/Lysostaphin resistance protein A-like" evidence="2">
    <location>
        <begin position="178"/>
        <end position="269"/>
    </location>
</feature>
<dbReference type="EMBL" id="SLVV01000014">
    <property type="protein sequence ID" value="TCN20555.1"/>
    <property type="molecule type" value="Genomic_DNA"/>
</dbReference>
<dbReference type="RefSeq" id="WP_132011153.1">
    <property type="nucleotide sequence ID" value="NZ_JABUHM010000012.1"/>
</dbReference>
<keyword evidence="1" id="KW-0472">Membrane</keyword>
<dbReference type="InterPro" id="IPR003675">
    <property type="entry name" value="Rce1/LyrA-like_dom"/>
</dbReference>
<evidence type="ECO:0000313" key="3">
    <source>
        <dbReference type="EMBL" id="TCN20555.1"/>
    </source>
</evidence>
<proteinExistence type="predicted"/>
<feature type="transmembrane region" description="Helical" evidence="1">
    <location>
        <begin position="260"/>
        <end position="278"/>
    </location>
</feature>
<dbReference type="GO" id="GO:0004175">
    <property type="term" value="F:endopeptidase activity"/>
    <property type="evidence" value="ECO:0007669"/>
    <property type="project" value="UniProtKB-ARBA"/>
</dbReference>
<dbReference type="Proteomes" id="UP000295689">
    <property type="component" value="Unassembled WGS sequence"/>
</dbReference>
<feature type="transmembrane region" description="Helical" evidence="1">
    <location>
        <begin position="20"/>
        <end position="49"/>
    </location>
</feature>
<feature type="transmembrane region" description="Helical" evidence="1">
    <location>
        <begin position="61"/>
        <end position="78"/>
    </location>
</feature>
<gene>
    <name evidence="3" type="ORF">EV146_114175</name>
</gene>
<feature type="transmembrane region" description="Helical" evidence="1">
    <location>
        <begin position="98"/>
        <end position="117"/>
    </location>
</feature>
<evidence type="ECO:0000256" key="1">
    <source>
        <dbReference type="SAM" id="Phobius"/>
    </source>
</evidence>
<sequence>MQLKLNEVHSVKLTSMNYLYLILFIGITLALHLNSVSRTAAVFVVPVFILMARKLPASRDILTFFSLFTIGVFTALTIKEGLDSTWNHWLLSREYYIIATRLTLLVYIIPFLLYWRISKEAPRYLAKGSFTNTIYTPFIWKGIKDPIWRALLIAGSVNIVVFAFFIDLPSSSSGAIKVIFISFLFAIVNASLEEVFWRGLLLSYFVDALGEKSGLILSSFGFGLYHLSMGLNIWFCAGFIVGGFLLGGLAIRAKGILPSFVLHFLINLLMVMAGAIFHF</sequence>
<evidence type="ECO:0000259" key="2">
    <source>
        <dbReference type="Pfam" id="PF02517"/>
    </source>
</evidence>
<dbReference type="GO" id="GO:0080120">
    <property type="term" value="P:CAAX-box protein maturation"/>
    <property type="evidence" value="ECO:0007669"/>
    <property type="project" value="UniProtKB-ARBA"/>
</dbReference>
<protein>
    <recommendedName>
        <fullName evidence="2">CAAX prenyl protease 2/Lysostaphin resistance protein A-like domain-containing protein</fullName>
    </recommendedName>
</protein>
<name>A0A4R2B3G1_9BACI</name>
<evidence type="ECO:0000313" key="4">
    <source>
        <dbReference type="Proteomes" id="UP000295689"/>
    </source>
</evidence>
<organism evidence="3 4">
    <name type="scientific">Mesobacillus foraminis</name>
    <dbReference type="NCBI Taxonomy" id="279826"/>
    <lineage>
        <taxon>Bacteria</taxon>
        <taxon>Bacillati</taxon>
        <taxon>Bacillota</taxon>
        <taxon>Bacilli</taxon>
        <taxon>Bacillales</taxon>
        <taxon>Bacillaceae</taxon>
        <taxon>Mesobacillus</taxon>
    </lineage>
</organism>
<keyword evidence="4" id="KW-1185">Reference proteome</keyword>
<feature type="transmembrane region" description="Helical" evidence="1">
    <location>
        <begin position="231"/>
        <end position="251"/>
    </location>
</feature>
<keyword evidence="1" id="KW-0812">Transmembrane</keyword>
<feature type="transmembrane region" description="Helical" evidence="1">
    <location>
        <begin position="147"/>
        <end position="166"/>
    </location>
</feature>